<proteinExistence type="predicted"/>
<keyword evidence="3" id="KW-0472">Membrane</keyword>
<dbReference type="GO" id="GO:0004386">
    <property type="term" value="F:helicase activity"/>
    <property type="evidence" value="ECO:0007669"/>
    <property type="project" value="InterPro"/>
</dbReference>
<reference evidence="7" key="1">
    <citation type="journal article" date="2013" name="New Phytol.">
        <title>Comparative genomic and transcriptomic analyses reveal the hemibiotrophic stage shift of Colletotrichum fungi.</title>
        <authorList>
            <person name="Gan P."/>
            <person name="Ikeda K."/>
            <person name="Irieda H."/>
            <person name="Narusaka M."/>
            <person name="O'Connell R.J."/>
            <person name="Narusaka Y."/>
            <person name="Takano Y."/>
            <person name="Kubo Y."/>
            <person name="Shirasu K."/>
        </authorList>
    </citation>
    <scope>NUCLEOTIDE SEQUENCE [LARGE SCALE GENOMIC DNA]</scope>
    <source>
        <strain evidence="7">104-T / ATCC 96160 / CBS 514.97 / LARS 414 / MAFF 240422</strain>
    </source>
</reference>
<dbReference type="Pfam" id="PF13086">
    <property type="entry name" value="AAA_11"/>
    <property type="match status" value="1"/>
</dbReference>
<keyword evidence="1" id="KW-0067">ATP-binding</keyword>
<dbReference type="InterPro" id="IPR041677">
    <property type="entry name" value="DNA2/NAM7_AAA_11"/>
</dbReference>
<dbReference type="InterPro" id="IPR041679">
    <property type="entry name" value="DNA2/NAM7-like_C"/>
</dbReference>
<protein>
    <submittedName>
        <fullName evidence="6">Regulator of nonsense transcripts 1</fullName>
    </submittedName>
</protein>
<keyword evidence="3" id="KW-0812">Transmembrane</keyword>
<gene>
    <name evidence="6" type="primary">upf1</name>
    <name evidence="6" type="ORF">Cob_v005947</name>
</gene>
<dbReference type="PANTHER" id="PTHR10887">
    <property type="entry name" value="DNA2/NAM7 HELICASE FAMILY"/>
    <property type="match status" value="1"/>
</dbReference>
<evidence type="ECO:0000256" key="2">
    <source>
        <dbReference type="SAM" id="MobiDB-lite"/>
    </source>
</evidence>
<organism evidence="6 7">
    <name type="scientific">Colletotrichum orbiculare (strain 104-T / ATCC 96160 / CBS 514.97 / LARS 414 / MAFF 240422)</name>
    <name type="common">Cucumber anthracnose fungus</name>
    <name type="synonym">Colletotrichum lagenarium</name>
    <dbReference type="NCBI Taxonomy" id="1213857"/>
    <lineage>
        <taxon>Eukaryota</taxon>
        <taxon>Fungi</taxon>
        <taxon>Dikarya</taxon>
        <taxon>Ascomycota</taxon>
        <taxon>Pezizomycotina</taxon>
        <taxon>Sordariomycetes</taxon>
        <taxon>Hypocreomycetidae</taxon>
        <taxon>Glomerellales</taxon>
        <taxon>Glomerellaceae</taxon>
        <taxon>Colletotrichum</taxon>
        <taxon>Colletotrichum orbiculare species complex</taxon>
    </lineage>
</organism>
<dbReference type="SUPFAM" id="SSF52540">
    <property type="entry name" value="P-loop containing nucleoside triphosphate hydrolases"/>
    <property type="match status" value="1"/>
</dbReference>
<evidence type="ECO:0000256" key="3">
    <source>
        <dbReference type="SAM" id="Phobius"/>
    </source>
</evidence>
<keyword evidence="7" id="KW-1185">Reference proteome</keyword>
<feature type="domain" description="DNA2/NAM7 helicase-like C-terminal" evidence="5">
    <location>
        <begin position="617"/>
        <end position="824"/>
    </location>
</feature>
<feature type="region of interest" description="Disordered" evidence="2">
    <location>
        <begin position="428"/>
        <end position="450"/>
    </location>
</feature>
<accession>A0A484FUV9</accession>
<feature type="region of interest" description="Disordered" evidence="2">
    <location>
        <begin position="1"/>
        <end position="37"/>
    </location>
</feature>
<dbReference type="Pfam" id="PF13087">
    <property type="entry name" value="AAA_12"/>
    <property type="match status" value="1"/>
</dbReference>
<sequence length="1172" mass="130068">MAMPIDDLPRSIRRDPDLRGTSSPVAPHTPLETFKMPDTTENGFVLLQPPVTKYEKPFESQITMGGDRVCGPQMVHSFINKAEFAHVHREGSTIEMANEEASYRHFNDGSPPRNAWVIASLPGSPSLISSDFQTRWIVLIEHPHESEKLFPDEGEECFLAFKHIFAIRGEIYNPGLVKAERIANPFEDFEALRDYSHHAAFNVTMDYLADPVTKQKFNPLATLAVQQPFGITNPTPLTSVNAVKVNLRVSAQLVTHDAELKALALLTSHERDLTPLEKRARLAFEYIIDFRRAPHSTVNLFKELPHMDSPAANPNTPAFLKQVYSLQNEDHKKVYEQLRAIPAGLGIIQGCPGAGKTALNAFIAAMALSQPIEEAVNGKKRPRRVKVLYLIDVNEPCDDAANRVFRILRDSGIDRKVVRVRGCAREMSRSAKLHPAHQSQPGPAKGPDFTTGFLRQAHLARQGLGSRSDLDKAPSLDEAAWETYEANRNHYKGLSKLLDRLEQGATKTKKTAAELRGRVANLYFAVIKNADFIATTPVGASGQLSSLFHPDLVFIDEAAHARELTSLIPLAFCPARAYLLTGDTRQTRPFVQGASMNAREVREKGLQQNPYAKQLMVSTMERADLAGAIKSKLLITHRMYGNLHSLASELFYDGQLQPGMSDSDRFPPPVQHIQRWLDQFTNGRCLVPRVLVNHLGAVEKRDRASFYNPAHESVVKQRCVELLSDPFFRRVDKHDEPGRILIITPYKAALIRYKQFTTDLAPQFQGRLGVELRRGTTEARTVDSAQGHEADFVFIDTVRTATAGFLNDPKRLCVMLTRARAGEMLLMNEGMTMCKSSGILVEAEWTNKVYEHCKLNKQLFHLGEGSSRSFCGDSGMSSPTPATWALQPASPATTQLAEATGHQSEADLFIRDDAIVPAICFAVCNTPYVEVQAIGKDPSICDEDASFQTEYTRCRHCIEENASDVNRTIASYLDPKFGQFIEFCNDIRQTSPTTTSVFVSSLWTVITRTILGDFTNFSGKLEHNVPVTRVITELKGSATSSPITSPAVVSQNNLATDPPQNTPAPPQSKAWIAGPVVGVTCAVAFLVLGFWFLRRRRRRRKSGPETADGKYDGKGKYEKAELHANDVPPHPAMELEGSYPKPIPELSANGIAAGELFVSENRPVAEMPEKHI</sequence>
<evidence type="ECO:0000313" key="7">
    <source>
        <dbReference type="Proteomes" id="UP000014480"/>
    </source>
</evidence>
<dbReference type="Proteomes" id="UP000014480">
    <property type="component" value="Unassembled WGS sequence"/>
</dbReference>
<evidence type="ECO:0000313" key="6">
    <source>
        <dbReference type="EMBL" id="TDZ21284.1"/>
    </source>
</evidence>
<reference evidence="7" key="2">
    <citation type="journal article" date="2019" name="Mol. Plant Microbe Interact.">
        <title>Genome sequence resources for four phytopathogenic fungi from the Colletotrichum orbiculare species complex.</title>
        <authorList>
            <person name="Gan P."/>
            <person name="Tsushima A."/>
            <person name="Narusaka M."/>
            <person name="Narusaka Y."/>
            <person name="Takano Y."/>
            <person name="Kubo Y."/>
            <person name="Shirasu K."/>
        </authorList>
    </citation>
    <scope>GENOME REANNOTATION</scope>
    <source>
        <strain evidence="7">104-T / ATCC 96160 / CBS 514.97 / LARS 414 / MAFF 240422</strain>
    </source>
</reference>
<keyword evidence="1" id="KW-0347">Helicase</keyword>
<dbReference type="AlphaFoldDB" id="A0A484FUV9"/>
<feature type="compositionally biased region" description="Polar residues" evidence="2">
    <location>
        <begin position="1038"/>
        <end position="1059"/>
    </location>
</feature>
<evidence type="ECO:0000256" key="1">
    <source>
        <dbReference type="ARBA" id="ARBA00022806"/>
    </source>
</evidence>
<dbReference type="InterPro" id="IPR027417">
    <property type="entry name" value="P-loop_NTPase"/>
</dbReference>
<feature type="compositionally biased region" description="Basic and acidic residues" evidence="2">
    <location>
        <begin position="7"/>
        <end position="18"/>
    </location>
</feature>
<evidence type="ECO:0000259" key="5">
    <source>
        <dbReference type="Pfam" id="PF13087"/>
    </source>
</evidence>
<dbReference type="InterPro" id="IPR047187">
    <property type="entry name" value="SF1_C_Upf1"/>
</dbReference>
<dbReference type="CDD" id="cd18808">
    <property type="entry name" value="SF1_C_Upf1"/>
    <property type="match status" value="1"/>
</dbReference>
<dbReference type="OrthoDB" id="6513042at2759"/>
<keyword evidence="1" id="KW-0378">Hydrolase</keyword>
<keyword evidence="1" id="KW-0547">Nucleotide-binding</keyword>
<feature type="region of interest" description="Disordered" evidence="2">
    <location>
        <begin position="1038"/>
        <end position="1067"/>
    </location>
</feature>
<dbReference type="EMBL" id="AMCV02000015">
    <property type="protein sequence ID" value="TDZ21284.1"/>
    <property type="molecule type" value="Genomic_DNA"/>
</dbReference>
<feature type="transmembrane region" description="Helical" evidence="3">
    <location>
        <begin position="1070"/>
        <end position="1093"/>
    </location>
</feature>
<name>A0A484FUV9_COLOR</name>
<feature type="domain" description="DNA2/NAM7 helicase helicase" evidence="4">
    <location>
        <begin position="329"/>
        <end position="591"/>
    </location>
</feature>
<comment type="caution">
    <text evidence="6">The sequence shown here is derived from an EMBL/GenBank/DDBJ whole genome shotgun (WGS) entry which is preliminary data.</text>
</comment>
<evidence type="ECO:0000259" key="4">
    <source>
        <dbReference type="Pfam" id="PF13086"/>
    </source>
</evidence>
<dbReference type="Gene3D" id="3.40.50.300">
    <property type="entry name" value="P-loop containing nucleotide triphosphate hydrolases"/>
    <property type="match status" value="2"/>
</dbReference>
<dbReference type="PANTHER" id="PTHR10887:SF495">
    <property type="entry name" value="HELICASE SENATAXIN ISOFORM X1-RELATED"/>
    <property type="match status" value="1"/>
</dbReference>
<dbReference type="InterPro" id="IPR045055">
    <property type="entry name" value="DNA2/NAM7-like"/>
</dbReference>
<keyword evidence="3" id="KW-1133">Transmembrane helix</keyword>
<dbReference type="STRING" id="1213857.A0A484FUV9"/>